<dbReference type="EMBL" id="LT629791">
    <property type="protein sequence ID" value="SDU87133.1"/>
    <property type="molecule type" value="Genomic_DNA"/>
</dbReference>
<gene>
    <name evidence="3" type="ORF">SAMN04488563_6962</name>
</gene>
<dbReference type="SUPFAM" id="SSF53850">
    <property type="entry name" value="Periplasmic binding protein-like II"/>
    <property type="match status" value="1"/>
</dbReference>
<protein>
    <submittedName>
        <fullName evidence="3">Carbohydrate ABC transporter substrate-binding protein, CUT1 family</fullName>
    </submittedName>
</protein>
<dbReference type="AlphaFoldDB" id="A0A1H2M1K2"/>
<dbReference type="InterPro" id="IPR050490">
    <property type="entry name" value="Bact_solute-bd_prot1"/>
</dbReference>
<dbReference type="PANTHER" id="PTHR43649:SF12">
    <property type="entry name" value="DIACETYLCHITOBIOSE BINDING PROTEIN DASA"/>
    <property type="match status" value="1"/>
</dbReference>
<evidence type="ECO:0000256" key="2">
    <source>
        <dbReference type="SAM" id="SignalP"/>
    </source>
</evidence>
<dbReference type="Proteomes" id="UP000182977">
    <property type="component" value="Chromosome I"/>
</dbReference>
<dbReference type="STRING" id="419479.SAMN04488563_6962"/>
<dbReference type="RefSeq" id="WP_046769529.1">
    <property type="nucleotide sequence ID" value="NZ_KQ061234.1"/>
</dbReference>
<reference evidence="4" key="1">
    <citation type="submission" date="2016-10" db="EMBL/GenBank/DDBJ databases">
        <authorList>
            <person name="Varghese N."/>
            <person name="Submissions S."/>
        </authorList>
    </citation>
    <scope>NUCLEOTIDE SEQUENCE [LARGE SCALE GENOMIC DNA]</scope>
    <source>
        <strain evidence="4">DSM 45079</strain>
    </source>
</reference>
<proteinExistence type="predicted"/>
<feature type="chain" id="PRO_5038595550" evidence="2">
    <location>
        <begin position="23"/>
        <end position="431"/>
    </location>
</feature>
<feature type="signal peptide" evidence="2">
    <location>
        <begin position="1"/>
        <end position="22"/>
    </location>
</feature>
<keyword evidence="2" id="KW-0732">Signal</keyword>
<accession>A0A1H2M1K2</accession>
<dbReference type="PROSITE" id="PS51257">
    <property type="entry name" value="PROKAR_LIPOPROTEIN"/>
    <property type="match status" value="1"/>
</dbReference>
<evidence type="ECO:0000256" key="1">
    <source>
        <dbReference type="SAM" id="MobiDB-lite"/>
    </source>
</evidence>
<dbReference type="Pfam" id="PF01547">
    <property type="entry name" value="SBP_bac_1"/>
    <property type="match status" value="1"/>
</dbReference>
<dbReference type="Gene3D" id="3.40.190.10">
    <property type="entry name" value="Periplasmic binding protein-like II"/>
    <property type="match status" value="2"/>
</dbReference>
<dbReference type="PANTHER" id="PTHR43649">
    <property type="entry name" value="ARABINOSE-BINDING PROTEIN-RELATED"/>
    <property type="match status" value="1"/>
</dbReference>
<dbReference type="InterPro" id="IPR006059">
    <property type="entry name" value="SBP"/>
</dbReference>
<evidence type="ECO:0000313" key="4">
    <source>
        <dbReference type="Proteomes" id="UP000182977"/>
    </source>
</evidence>
<keyword evidence="4" id="KW-1185">Reference proteome</keyword>
<evidence type="ECO:0000313" key="3">
    <source>
        <dbReference type="EMBL" id="SDU87133.1"/>
    </source>
</evidence>
<organism evidence="3 4">
    <name type="scientific">Jiangella alkaliphila</name>
    <dbReference type="NCBI Taxonomy" id="419479"/>
    <lineage>
        <taxon>Bacteria</taxon>
        <taxon>Bacillati</taxon>
        <taxon>Actinomycetota</taxon>
        <taxon>Actinomycetes</taxon>
        <taxon>Jiangellales</taxon>
        <taxon>Jiangellaceae</taxon>
        <taxon>Jiangella</taxon>
    </lineage>
</organism>
<name>A0A1H2M1K2_9ACTN</name>
<sequence length="431" mass="45111">MNRALRLTAGLAAAALALSACGDGDDDTTEPAADGETAGTPEPADLRLWLNGPDTPQPMRDWLIAEFEEQNPGSTLTIEEQEWEGLVDRLTTSLGSESETPDVVEVGNTQAPTFTTVGAFTDITELVPDLGGDDLLQGFVEAGSADGSTYAVPLYAGSSYIFYRKDLFAASGIEVPTNMQEFVDAAVQLKQDNASVPNFSGFWLPGQDWRDGAAFLWDAGGDFAAEDGGEWSGALSSPESQEGLELVQRLFTEASGAPKDGNEADGHIPFCAGEIGMMLRPGWLRGQIEDPELGCPDMIGNVGVFALPGTDGEPAPVLLGGSNIAISATSQNQELSANLLEIILSDEFQSQYAENGLTPAKVSLAEGLGTDEFAAATIEAVTNAKLTPAAANWATVEGSRVLEDLFVAIANGGDVQQLAEEADATIADQLG</sequence>
<feature type="region of interest" description="Disordered" evidence="1">
    <location>
        <begin position="22"/>
        <end position="45"/>
    </location>
</feature>